<sequence length="573" mass="64288">MTTAFPYVRYACPCTETAAPPLLGKRSSQDVEVEQDEGLTFNPHDQRANFSLYPLDQLLFCDECNHTRCPKCWTDEMIYWYCPHCQFDVPSSSVKSDGNRCVRSCYNCPVCSAILQPSAYTRPSSSSTHLRPDGASSSSDSYILHCQYCDWSTLEIDVKFSKPSRITEQLQKAWKARYGAKEDKDEEDKKHHESSASQHDATFANLQKFYKDQLSESGDQPNMYSNSPYSSPANLARIMNLYGGLSYNALKKTREKPQPMREAGGLPEGLVTYTEDGIPGEEEMKDKLKTLGLEGTASEEQRLTTPHNYDTRFQDELWPIATPLRVRRGKRCRTCRQFLARPEHKVGSMRYKIRLLALNYVQRLSISPLQPTAPRQNPSFQLRPETLPEVKVHPHQTQQYVLTVRNPIFETVKVTLATPATTPGKVASKVTILCPSFTVGPAGDMWDEALSASTASDGSRRAAMASLTGSSAEGDRQPEAGKVWERSRNTTSVILEVVPGALKPPPKIVPDPKDNDQKDEDLAEDDDILEIPIYVRAEWEAVPHDAAGHADHKGERESREFAYWCVLGVARIA</sequence>
<evidence type="ECO:0000313" key="16">
    <source>
        <dbReference type="Proteomes" id="UP000799537"/>
    </source>
</evidence>
<evidence type="ECO:0000256" key="11">
    <source>
        <dbReference type="ARBA" id="ARBA00034776"/>
    </source>
</evidence>
<evidence type="ECO:0000256" key="10">
    <source>
        <dbReference type="ARBA" id="ARBA00023212"/>
    </source>
</evidence>
<evidence type="ECO:0000256" key="13">
    <source>
        <dbReference type="ARBA" id="ARBA00093507"/>
    </source>
</evidence>
<evidence type="ECO:0000256" key="3">
    <source>
        <dbReference type="ARBA" id="ARBA00004657"/>
    </source>
</evidence>
<evidence type="ECO:0000313" key="15">
    <source>
        <dbReference type="EMBL" id="KAF2172016.1"/>
    </source>
</evidence>
<evidence type="ECO:0000256" key="8">
    <source>
        <dbReference type="ARBA" id="ARBA00022990"/>
    </source>
</evidence>
<reference evidence="15" key="1">
    <citation type="journal article" date="2020" name="Stud. Mycol.">
        <title>101 Dothideomycetes genomes: a test case for predicting lifestyles and emergence of pathogens.</title>
        <authorList>
            <person name="Haridas S."/>
            <person name="Albert R."/>
            <person name="Binder M."/>
            <person name="Bloem J."/>
            <person name="Labutti K."/>
            <person name="Salamov A."/>
            <person name="Andreopoulos B."/>
            <person name="Baker S."/>
            <person name="Barry K."/>
            <person name="Bills G."/>
            <person name="Bluhm B."/>
            <person name="Cannon C."/>
            <person name="Castanera R."/>
            <person name="Culley D."/>
            <person name="Daum C."/>
            <person name="Ezra D."/>
            <person name="Gonzalez J."/>
            <person name="Henrissat B."/>
            <person name="Kuo A."/>
            <person name="Liang C."/>
            <person name="Lipzen A."/>
            <person name="Lutzoni F."/>
            <person name="Magnuson J."/>
            <person name="Mondo S."/>
            <person name="Nolan M."/>
            <person name="Ohm R."/>
            <person name="Pangilinan J."/>
            <person name="Park H.-J."/>
            <person name="Ramirez L."/>
            <person name="Alfaro M."/>
            <person name="Sun H."/>
            <person name="Tritt A."/>
            <person name="Yoshinaga Y."/>
            <person name="Zwiers L.-H."/>
            <person name="Turgeon B."/>
            <person name="Goodwin S."/>
            <person name="Spatafora J."/>
            <person name="Crous P."/>
            <person name="Grigoriev I."/>
        </authorList>
    </citation>
    <scope>NUCLEOTIDE SEQUENCE</scope>
    <source>
        <strain evidence="15">ATCC 36951</strain>
    </source>
</reference>
<evidence type="ECO:0000256" key="7">
    <source>
        <dbReference type="ARBA" id="ARBA00022843"/>
    </source>
</evidence>
<dbReference type="GO" id="GO:0001725">
    <property type="term" value="C:stress fiber"/>
    <property type="evidence" value="ECO:0007669"/>
    <property type="project" value="UniProtKB-SubCell"/>
</dbReference>
<feature type="region of interest" description="Disordered" evidence="14">
    <location>
        <begin position="454"/>
        <end position="486"/>
    </location>
</feature>
<evidence type="ECO:0000256" key="9">
    <source>
        <dbReference type="ARBA" id="ARBA00023054"/>
    </source>
</evidence>
<dbReference type="OrthoDB" id="283815at2759"/>
<keyword evidence="7" id="KW-0832">Ubl conjugation</keyword>
<comment type="similarity">
    <text evidence="11">Belongs to the dynactin subunit 4 family.</text>
</comment>
<comment type="subunit">
    <text evidence="13">Subunit of dynactin, a multiprotein complex part of a tripartite complex with dynein and a adapter, such as BICDL1, BICD2 or HOOK3. The dynactin complex is built around ACTR1A/ACTB filament and consists of an actin-related filament composed of a shoulder domain, a pointed end and a barbed end. Its length is defined by its flexible shoulder domain. The soulder is composed of 2 DCTN1 subunits, 4 DCTN2 and 2 DCTN3. The 4 DCNT2 (via N-terminus) bind the ACTR1A filament and act as molecular rulers to determine the length. The pointed end is important for binding dynein-dynactin cargo adapters. Consists of 4 subunits: ACTR10, DCNT4, DCTN5 and DCTN6. The barbed end is composed of a CAPZA1:CAPZB heterodimers, which binds ACTR1A/ACTB filament and dynactin and stabilizes dynactin. Interacts with ATP7B, but not ATP7A, in a copper-dependent manner. Interacts with ANK2; this interaction is required for localization at costameres. Interacts with N4BP2L1.</text>
</comment>
<keyword evidence="8" id="KW-0007">Acetylation</keyword>
<dbReference type="Pfam" id="PF05502">
    <property type="entry name" value="Dynactin_p62"/>
    <property type="match status" value="1"/>
</dbReference>
<evidence type="ECO:0000256" key="12">
    <source>
        <dbReference type="ARBA" id="ARBA00034864"/>
    </source>
</evidence>
<organism evidence="15 16">
    <name type="scientific">Zasmidium cellare ATCC 36951</name>
    <dbReference type="NCBI Taxonomy" id="1080233"/>
    <lineage>
        <taxon>Eukaryota</taxon>
        <taxon>Fungi</taxon>
        <taxon>Dikarya</taxon>
        <taxon>Ascomycota</taxon>
        <taxon>Pezizomycotina</taxon>
        <taxon>Dothideomycetes</taxon>
        <taxon>Dothideomycetidae</taxon>
        <taxon>Mycosphaerellales</taxon>
        <taxon>Mycosphaerellaceae</taxon>
        <taxon>Zasmidium</taxon>
    </lineage>
</organism>
<dbReference type="AlphaFoldDB" id="A0A6A6D2Y3"/>
<dbReference type="PANTHER" id="PTHR13034:SF2">
    <property type="entry name" value="DYNACTIN SUBUNIT 4"/>
    <property type="match status" value="1"/>
</dbReference>
<feature type="compositionally biased region" description="Basic and acidic residues" evidence="14">
    <location>
        <begin position="473"/>
        <end position="486"/>
    </location>
</feature>
<feature type="region of interest" description="Disordered" evidence="14">
    <location>
        <begin position="501"/>
        <end position="524"/>
    </location>
</feature>
<protein>
    <recommendedName>
        <fullName evidence="12">Dynactin subunit 4</fullName>
    </recommendedName>
</protein>
<accession>A0A6A6D2Y3</accession>
<dbReference type="PANTHER" id="PTHR13034">
    <property type="entry name" value="DYNACTIN P62 SUBUNIT"/>
    <property type="match status" value="1"/>
</dbReference>
<gene>
    <name evidence="15" type="ORF">M409DRAFT_35744</name>
</gene>
<keyword evidence="16" id="KW-1185">Reference proteome</keyword>
<dbReference type="Proteomes" id="UP000799537">
    <property type="component" value="Unassembled WGS sequence"/>
</dbReference>
<dbReference type="RefSeq" id="XP_033672905.1">
    <property type="nucleotide sequence ID" value="XM_033810437.1"/>
</dbReference>
<keyword evidence="9" id="KW-0175">Coiled coil</keyword>
<evidence type="ECO:0000256" key="2">
    <source>
        <dbReference type="ARBA" id="ARBA00004529"/>
    </source>
</evidence>
<dbReference type="GeneID" id="54563709"/>
<keyword evidence="10" id="KW-0206">Cytoskeleton</keyword>
<evidence type="ECO:0000256" key="1">
    <source>
        <dbReference type="ARBA" id="ARBA00004300"/>
    </source>
</evidence>
<evidence type="ECO:0000256" key="5">
    <source>
        <dbReference type="ARBA" id="ARBA00022499"/>
    </source>
</evidence>
<keyword evidence="6" id="KW-0597">Phosphoprotein</keyword>
<evidence type="ECO:0000256" key="6">
    <source>
        <dbReference type="ARBA" id="ARBA00022553"/>
    </source>
</evidence>
<dbReference type="InterPro" id="IPR008603">
    <property type="entry name" value="DCTN4"/>
</dbReference>
<evidence type="ECO:0000256" key="14">
    <source>
        <dbReference type="SAM" id="MobiDB-lite"/>
    </source>
</evidence>
<dbReference type="EMBL" id="ML993582">
    <property type="protein sequence ID" value="KAF2172016.1"/>
    <property type="molecule type" value="Genomic_DNA"/>
</dbReference>
<proteinExistence type="inferred from homology"/>
<feature type="region of interest" description="Disordered" evidence="14">
    <location>
        <begin position="120"/>
        <end position="140"/>
    </location>
</feature>
<evidence type="ECO:0000256" key="4">
    <source>
        <dbReference type="ARBA" id="ARBA00022490"/>
    </source>
</evidence>
<keyword evidence="5" id="KW-1017">Isopeptide bond</keyword>
<keyword evidence="4" id="KW-0963">Cytoplasm</keyword>
<dbReference type="GO" id="GO:0005869">
    <property type="term" value="C:dynactin complex"/>
    <property type="evidence" value="ECO:0007669"/>
    <property type="project" value="InterPro"/>
</dbReference>
<name>A0A6A6D2Y3_ZASCE</name>
<comment type="subcellular location">
    <subcellularLocation>
        <location evidence="1">Cytoplasm</location>
        <location evidence="1">Cytoskeleton</location>
        <location evidence="1">Microtubule organizing center</location>
        <location evidence="1">Centrosome</location>
    </subcellularLocation>
    <subcellularLocation>
        <location evidence="2">Cytoplasm</location>
        <location evidence="2">Cytoskeleton</location>
        <location evidence="2">Stress fiber</location>
    </subcellularLocation>
    <subcellularLocation>
        <location evidence="3">Cytoplasm</location>
        <location evidence="3">Myofibril</location>
    </subcellularLocation>
</comment>